<accession>A0A6J4LJC9</accession>
<gene>
    <name evidence="1" type="ORF">AVDCRST_MAG56-7370</name>
</gene>
<sequence length="110" mass="12295">MVGTTFLPALRIPPQAMQPPTTMAINAKLEKKLAKPYPPSSRTDEVFLGNDITVISNERGEAIHLFIGKRNEDGSIRGEHYARRIQREPGSDRIVKSHWDNKGKVTRASS</sequence>
<dbReference type="EMBL" id="CADCTQ010000620">
    <property type="protein sequence ID" value="CAA9330461.1"/>
    <property type="molecule type" value="Genomic_DNA"/>
</dbReference>
<proteinExistence type="predicted"/>
<organism evidence="1">
    <name type="scientific">uncultured Cytophagales bacterium</name>
    <dbReference type="NCBI Taxonomy" id="158755"/>
    <lineage>
        <taxon>Bacteria</taxon>
        <taxon>Pseudomonadati</taxon>
        <taxon>Bacteroidota</taxon>
        <taxon>Sphingobacteriia</taxon>
        <taxon>Sphingobacteriales</taxon>
        <taxon>environmental samples</taxon>
    </lineage>
</organism>
<reference evidence="1" key="1">
    <citation type="submission" date="2020-02" db="EMBL/GenBank/DDBJ databases">
        <authorList>
            <person name="Meier V. D."/>
        </authorList>
    </citation>
    <scope>NUCLEOTIDE SEQUENCE</scope>
    <source>
        <strain evidence="1">AVDCRST_MAG56</strain>
    </source>
</reference>
<evidence type="ECO:0000313" key="1">
    <source>
        <dbReference type="EMBL" id="CAA9330461.1"/>
    </source>
</evidence>
<protein>
    <submittedName>
        <fullName evidence="1">Uncharacterized protein</fullName>
    </submittedName>
</protein>
<name>A0A6J4LJC9_9SPHI</name>
<dbReference type="AlphaFoldDB" id="A0A6J4LJC9"/>